<evidence type="ECO:0000313" key="4">
    <source>
        <dbReference type="EMBL" id="CAT05164.1"/>
    </source>
</evidence>
<proteinExistence type="inferred from homology"/>
<dbReference type="Pfam" id="PF01197">
    <property type="entry name" value="Ribosomal_L31"/>
    <property type="match status" value="1"/>
</dbReference>
<gene>
    <name evidence="4" type="primary">rpmE</name>
    <name evidence="4" type="ordered locus">MCJ_004620</name>
</gene>
<evidence type="ECO:0000256" key="3">
    <source>
        <dbReference type="RuleBase" id="RU000564"/>
    </source>
</evidence>
<dbReference type="InterPro" id="IPR002150">
    <property type="entry name" value="Ribosomal_bL31"/>
</dbReference>
<accession>C5J6Q4</accession>
<dbReference type="NCBIfam" id="NF000612">
    <property type="entry name" value="PRK00019.1"/>
    <property type="match status" value="1"/>
</dbReference>
<dbReference type="PRINTS" id="PR01249">
    <property type="entry name" value="RIBOSOMALL31"/>
</dbReference>
<dbReference type="EMBL" id="FM864216">
    <property type="protein sequence ID" value="CAT05164.1"/>
    <property type="molecule type" value="Genomic_DNA"/>
</dbReference>
<dbReference type="GO" id="GO:0003735">
    <property type="term" value="F:structural constituent of ribosome"/>
    <property type="evidence" value="ECO:0007669"/>
    <property type="project" value="InterPro"/>
</dbReference>
<dbReference type="PANTHER" id="PTHR33280">
    <property type="entry name" value="50S RIBOSOMAL PROTEIN L31, CHLOROPLASTIC"/>
    <property type="match status" value="1"/>
</dbReference>
<protein>
    <recommendedName>
        <fullName evidence="3">50S ribosomal protein L31</fullName>
    </recommendedName>
</protein>
<dbReference type="HOGENOM" id="CLU_114306_4_3_14"/>
<sequence length="72" mass="8267">MKKDLHPESRELQVSCSTCNKEFNFKTTIDKFSIDVCSGCHPQFTGDRSLARTTGRIERFNRMAAKAKKNKQ</sequence>
<evidence type="ECO:0000256" key="2">
    <source>
        <dbReference type="ARBA" id="ARBA00023274"/>
    </source>
</evidence>
<dbReference type="eggNOG" id="COG0254">
    <property type="taxonomic scope" value="Bacteria"/>
</dbReference>
<evidence type="ECO:0000313" key="5">
    <source>
        <dbReference type="Proteomes" id="UP000001491"/>
    </source>
</evidence>
<dbReference type="Proteomes" id="UP000001491">
    <property type="component" value="Chromosome"/>
</dbReference>
<keyword evidence="1 3" id="KW-0689">Ribosomal protein</keyword>
<keyword evidence="5" id="KW-1185">Reference proteome</keyword>
<dbReference type="GO" id="GO:0005840">
    <property type="term" value="C:ribosome"/>
    <property type="evidence" value="ECO:0007669"/>
    <property type="project" value="UniProtKB-KW"/>
</dbReference>
<dbReference type="GO" id="GO:0006412">
    <property type="term" value="P:translation"/>
    <property type="evidence" value="ECO:0007669"/>
    <property type="project" value="InterPro"/>
</dbReference>
<name>C5J6Q4_MESCH</name>
<dbReference type="NCBIfam" id="TIGR00105">
    <property type="entry name" value="L31"/>
    <property type="match status" value="1"/>
</dbReference>
<dbReference type="Gene3D" id="4.10.830.30">
    <property type="entry name" value="Ribosomal protein L31"/>
    <property type="match status" value="1"/>
</dbReference>
<organism evidence="4 5">
    <name type="scientific">Mesomycoplasma conjunctivae (strain ATCC 25834 / NCTC 10147 / HRC/581)</name>
    <name type="common">Mycoplasma conjunctivae</name>
    <dbReference type="NCBI Taxonomy" id="572263"/>
    <lineage>
        <taxon>Bacteria</taxon>
        <taxon>Bacillati</taxon>
        <taxon>Mycoplasmatota</taxon>
        <taxon>Mycoplasmoidales</taxon>
        <taxon>Metamycoplasmataceae</taxon>
        <taxon>Mesomycoplasma</taxon>
    </lineage>
</organism>
<comment type="similarity">
    <text evidence="3">Belongs to the bacterial ribosomal protein bL31 family.</text>
</comment>
<keyword evidence="2 3" id="KW-0687">Ribonucleoprotein</keyword>
<dbReference type="PANTHER" id="PTHR33280:SF1">
    <property type="entry name" value="LARGE RIBOSOMAL SUBUNIT PROTEIN BL31C"/>
    <property type="match status" value="1"/>
</dbReference>
<dbReference type="AlphaFoldDB" id="C5J6Q4"/>
<dbReference type="InterPro" id="IPR042105">
    <property type="entry name" value="Ribosomal_bL31_sf"/>
</dbReference>
<dbReference type="SUPFAM" id="SSF143800">
    <property type="entry name" value="L28p-like"/>
    <property type="match status" value="1"/>
</dbReference>
<dbReference type="KEGG" id="mco:MCJ_004620"/>
<dbReference type="InterPro" id="IPR034704">
    <property type="entry name" value="Ribosomal_bL28/bL31-like_sf"/>
</dbReference>
<evidence type="ECO:0000256" key="1">
    <source>
        <dbReference type="ARBA" id="ARBA00022980"/>
    </source>
</evidence>
<dbReference type="GO" id="GO:1990904">
    <property type="term" value="C:ribonucleoprotein complex"/>
    <property type="evidence" value="ECO:0007669"/>
    <property type="project" value="UniProtKB-KW"/>
</dbReference>
<reference evidence="5" key="1">
    <citation type="journal article" date="2009" name="BMC Bioinformatics">
        <title>The Mycoplasma conjunctivae genome sequencing, annotation and analysis.</title>
        <authorList>
            <person name="Calderon-Copete S.P."/>
            <person name="Wigger G."/>
            <person name="Wunderlin C."/>
            <person name="Schmidheini T."/>
            <person name="Frey J."/>
            <person name="Quail M.A."/>
            <person name="Falquet L."/>
        </authorList>
    </citation>
    <scope>NUCLEOTIDE SEQUENCE [LARGE SCALE GENOMIC DNA]</scope>
    <source>
        <strain evidence="5">ATCC 25834 / NCTC 10147 / HRC/581</strain>
    </source>
</reference>